<keyword evidence="2" id="KW-0472">Membrane</keyword>
<dbReference type="InterPro" id="IPR029162">
    <property type="entry name" value="InaF-motif"/>
</dbReference>
<proteinExistence type="predicted"/>
<evidence type="ECO:0008006" key="5">
    <source>
        <dbReference type="Google" id="ProtNLM"/>
    </source>
</evidence>
<evidence type="ECO:0000313" key="4">
    <source>
        <dbReference type="Proteomes" id="UP000265040"/>
    </source>
</evidence>
<reference evidence="3" key="2">
    <citation type="submission" date="2025-08" db="UniProtKB">
        <authorList>
            <consortium name="Ensembl"/>
        </authorList>
    </citation>
    <scope>IDENTIFICATION</scope>
</reference>
<organism evidence="3 4">
    <name type="scientific">Anabas testudineus</name>
    <name type="common">Climbing perch</name>
    <name type="synonym">Anthias testudineus</name>
    <dbReference type="NCBI Taxonomy" id="64144"/>
    <lineage>
        <taxon>Eukaryota</taxon>
        <taxon>Metazoa</taxon>
        <taxon>Chordata</taxon>
        <taxon>Craniata</taxon>
        <taxon>Vertebrata</taxon>
        <taxon>Euteleostomi</taxon>
        <taxon>Actinopterygii</taxon>
        <taxon>Neopterygii</taxon>
        <taxon>Teleostei</taxon>
        <taxon>Neoteleostei</taxon>
        <taxon>Acanthomorphata</taxon>
        <taxon>Anabantaria</taxon>
        <taxon>Anabantiformes</taxon>
        <taxon>Anabantoidei</taxon>
        <taxon>Anabantidae</taxon>
        <taxon>Anabas</taxon>
    </lineage>
</organism>
<feature type="compositionally biased region" description="Polar residues" evidence="1">
    <location>
        <begin position="125"/>
        <end position="137"/>
    </location>
</feature>
<dbReference type="PANTHER" id="PTHR34929">
    <property type="entry name" value="ZGC:153157"/>
    <property type="match status" value="1"/>
</dbReference>
<dbReference type="Proteomes" id="UP000265040">
    <property type="component" value="Chromosome 24"/>
</dbReference>
<feature type="transmembrane region" description="Helical" evidence="2">
    <location>
        <begin position="44"/>
        <end position="66"/>
    </location>
</feature>
<feature type="compositionally biased region" description="Polar residues" evidence="1">
    <location>
        <begin position="144"/>
        <end position="161"/>
    </location>
</feature>
<dbReference type="InParanoid" id="A0A7N5ZRH0"/>
<keyword evidence="2" id="KW-1133">Transmembrane helix</keyword>
<feature type="compositionally biased region" description="Basic and acidic residues" evidence="1">
    <location>
        <begin position="235"/>
        <end position="249"/>
    </location>
</feature>
<dbReference type="Ensembl" id="ENSATET00000051239.2">
    <property type="protein sequence ID" value="ENSATEP00000037833.2"/>
    <property type="gene ID" value="ENSATEG00000027282.2"/>
</dbReference>
<evidence type="ECO:0000313" key="3">
    <source>
        <dbReference type="Ensembl" id="ENSATEP00000037833.2"/>
    </source>
</evidence>
<evidence type="ECO:0000256" key="1">
    <source>
        <dbReference type="SAM" id="MobiDB-lite"/>
    </source>
</evidence>
<dbReference type="OrthoDB" id="6154955at2759"/>
<feature type="region of interest" description="Disordered" evidence="1">
    <location>
        <begin position="71"/>
        <end position="249"/>
    </location>
</feature>
<dbReference type="GeneTree" id="ENSGT00390000005766"/>
<dbReference type="Pfam" id="PF15018">
    <property type="entry name" value="InaF-motif"/>
    <property type="match status" value="1"/>
</dbReference>
<evidence type="ECO:0000256" key="2">
    <source>
        <dbReference type="SAM" id="Phobius"/>
    </source>
</evidence>
<sequence length="249" mass="26277">MRDPKKWTPGFGPAERGKPVTYTGEKKAKLVANANKKWVRLATVVVYVLSVSLAAVVLAVYYSLIWKPTTGPGLTRTGTGAPDTSDTNPGRRHRTNPIQVISNDVSSNQSVEINSSANSDRDKSSFLSTRTPETTAGTKVLGTGHTSSNPHGTSNTSSTESPEAPPGDTQTVNLASDPPVLSTGPIQAPQPGQSVLFPAVKSTDPPSVTAEDPANLPTHRAARGRETAPDVGWIETDHSGMEELGTEEK</sequence>
<feature type="compositionally biased region" description="Polar residues" evidence="1">
    <location>
        <begin position="96"/>
        <end position="118"/>
    </location>
</feature>
<name>A0A7N5ZRH0_ANATE</name>
<gene>
    <name evidence="3" type="primary">INAFM2</name>
</gene>
<dbReference type="AlphaFoldDB" id="A0A7N5ZRH0"/>
<feature type="compositionally biased region" description="Low complexity" evidence="1">
    <location>
        <begin position="71"/>
        <end position="82"/>
    </location>
</feature>
<protein>
    <recommendedName>
        <fullName evidence="5">InaF motif containing 2</fullName>
    </recommendedName>
</protein>
<dbReference type="PANTHER" id="PTHR34929:SF1">
    <property type="entry name" value="INAF MOTIF CONTAINING 2"/>
    <property type="match status" value="1"/>
</dbReference>
<keyword evidence="2" id="KW-0812">Transmembrane</keyword>
<reference evidence="3" key="3">
    <citation type="submission" date="2025-09" db="UniProtKB">
        <authorList>
            <consortium name="Ensembl"/>
        </authorList>
    </citation>
    <scope>IDENTIFICATION</scope>
</reference>
<reference evidence="3" key="1">
    <citation type="submission" date="2021-04" db="EMBL/GenBank/DDBJ databases">
        <authorList>
            <consortium name="Wellcome Sanger Institute Data Sharing"/>
        </authorList>
    </citation>
    <scope>NUCLEOTIDE SEQUENCE [LARGE SCALE GENOMIC DNA]</scope>
</reference>
<accession>A0A7N5ZRH0</accession>
<keyword evidence="4" id="KW-1185">Reference proteome</keyword>